<dbReference type="VEuPathDB" id="TrichDB:TRFO_38065"/>
<organism evidence="2 3">
    <name type="scientific">Tritrichomonas foetus</name>
    <dbReference type="NCBI Taxonomy" id="1144522"/>
    <lineage>
        <taxon>Eukaryota</taxon>
        <taxon>Metamonada</taxon>
        <taxon>Parabasalia</taxon>
        <taxon>Tritrichomonadida</taxon>
        <taxon>Tritrichomonadidae</taxon>
        <taxon>Tritrichomonas</taxon>
    </lineage>
</organism>
<dbReference type="Proteomes" id="UP000179807">
    <property type="component" value="Unassembled WGS sequence"/>
</dbReference>
<feature type="compositionally biased region" description="Low complexity" evidence="1">
    <location>
        <begin position="26"/>
        <end position="35"/>
    </location>
</feature>
<feature type="compositionally biased region" description="Polar residues" evidence="1">
    <location>
        <begin position="51"/>
        <end position="76"/>
    </location>
</feature>
<evidence type="ECO:0000313" key="3">
    <source>
        <dbReference type="Proteomes" id="UP000179807"/>
    </source>
</evidence>
<protein>
    <submittedName>
        <fullName evidence="2">Uncharacterized protein</fullName>
    </submittedName>
</protein>
<gene>
    <name evidence="2" type="ORF">TRFO_38065</name>
</gene>
<evidence type="ECO:0000313" key="2">
    <source>
        <dbReference type="EMBL" id="OHS95789.1"/>
    </source>
</evidence>
<feature type="compositionally biased region" description="Low complexity" evidence="1">
    <location>
        <begin position="77"/>
        <end position="109"/>
    </location>
</feature>
<dbReference type="RefSeq" id="XP_068348926.1">
    <property type="nucleotide sequence ID" value="XM_068511819.1"/>
</dbReference>
<name>A0A1J4JEC4_9EUKA</name>
<dbReference type="AlphaFoldDB" id="A0A1J4JEC4"/>
<sequence>MSSWLDNIAAHGGVVEEEDEEEEQPQKPVVQPAPKVENKAAIPANNEKIESSQPENTSKSNPSQPNESKTQPSPETKQSNSNPQQSNQPQNNQQQKEQPAQNQEQQSEDQASKYTGAVSKDIHNYNKSLNSLLKRQEFLYVSSMLKVRSGVDFALEKTSKPIQTIGGLGKISIDAKSKYEILKLKVMAIQPICTVKPKSQ</sequence>
<accession>A0A1J4JEC4</accession>
<comment type="caution">
    <text evidence="2">The sequence shown here is derived from an EMBL/GenBank/DDBJ whole genome shotgun (WGS) entry which is preliminary data.</text>
</comment>
<feature type="region of interest" description="Disordered" evidence="1">
    <location>
        <begin position="1"/>
        <end position="113"/>
    </location>
</feature>
<evidence type="ECO:0000256" key="1">
    <source>
        <dbReference type="SAM" id="MobiDB-lite"/>
    </source>
</evidence>
<dbReference type="EMBL" id="MLAK01001221">
    <property type="protein sequence ID" value="OHS95789.1"/>
    <property type="molecule type" value="Genomic_DNA"/>
</dbReference>
<dbReference type="GeneID" id="94846523"/>
<keyword evidence="3" id="KW-1185">Reference proteome</keyword>
<reference evidence="2" key="1">
    <citation type="submission" date="2016-10" db="EMBL/GenBank/DDBJ databases">
        <authorList>
            <person name="Benchimol M."/>
            <person name="Almeida L.G."/>
            <person name="Vasconcelos A.T."/>
            <person name="Perreira-Neves A."/>
            <person name="Rosa I.A."/>
            <person name="Tasca T."/>
            <person name="Bogo M.R."/>
            <person name="de Souza W."/>
        </authorList>
    </citation>
    <scope>NUCLEOTIDE SEQUENCE [LARGE SCALE GENOMIC DNA]</scope>
    <source>
        <strain evidence="2">K</strain>
    </source>
</reference>
<proteinExistence type="predicted"/>